<dbReference type="AlphaFoldDB" id="A0A1I4S6E9"/>
<keyword evidence="15" id="KW-1185">Reference proteome</keyword>
<evidence type="ECO:0000256" key="10">
    <source>
        <dbReference type="ARBA" id="ARBA00023306"/>
    </source>
</evidence>
<dbReference type="InterPro" id="IPR005286">
    <property type="entry name" value="Cell_div_FtsE"/>
</dbReference>
<evidence type="ECO:0000259" key="13">
    <source>
        <dbReference type="PROSITE" id="PS50893"/>
    </source>
</evidence>
<dbReference type="PANTHER" id="PTHR24220:SF470">
    <property type="entry name" value="CELL DIVISION ATP-BINDING PROTEIN FTSE"/>
    <property type="match status" value="1"/>
</dbReference>
<comment type="subunit">
    <text evidence="11">Homodimer. Forms a membrane-associated complex with FtsX.</text>
</comment>
<evidence type="ECO:0000256" key="12">
    <source>
        <dbReference type="SAM" id="MobiDB-lite"/>
    </source>
</evidence>
<evidence type="ECO:0000256" key="7">
    <source>
        <dbReference type="ARBA" id="ARBA00022741"/>
    </source>
</evidence>
<feature type="region of interest" description="Disordered" evidence="12">
    <location>
        <begin position="1"/>
        <end position="20"/>
    </location>
</feature>
<comment type="function">
    <text evidence="1">Part of the ABC transporter FtsEX involved in cellular division. Important for assembly or stability of the septal ring.</text>
</comment>
<dbReference type="PANTHER" id="PTHR24220">
    <property type="entry name" value="IMPORT ATP-BINDING PROTEIN"/>
    <property type="match status" value="1"/>
</dbReference>
<dbReference type="PROSITE" id="PS00211">
    <property type="entry name" value="ABC_TRANSPORTER_1"/>
    <property type="match status" value="1"/>
</dbReference>
<evidence type="ECO:0000256" key="2">
    <source>
        <dbReference type="ARBA" id="ARBA00004202"/>
    </source>
</evidence>
<keyword evidence="5 11" id="KW-1003">Cell membrane</keyword>
<evidence type="ECO:0000256" key="8">
    <source>
        <dbReference type="ARBA" id="ARBA00022840"/>
    </source>
</evidence>
<dbReference type="InterPro" id="IPR003439">
    <property type="entry name" value="ABC_transporter-like_ATP-bd"/>
</dbReference>
<dbReference type="GO" id="GO:0005524">
    <property type="term" value="F:ATP binding"/>
    <property type="evidence" value="ECO:0007669"/>
    <property type="project" value="UniProtKB-UniRule"/>
</dbReference>
<evidence type="ECO:0000313" key="14">
    <source>
        <dbReference type="EMBL" id="SFM60062.1"/>
    </source>
</evidence>
<organism evidence="14 15">
    <name type="scientific">Ectothiorhodospira mobilis</name>
    <dbReference type="NCBI Taxonomy" id="195064"/>
    <lineage>
        <taxon>Bacteria</taxon>
        <taxon>Pseudomonadati</taxon>
        <taxon>Pseudomonadota</taxon>
        <taxon>Gammaproteobacteria</taxon>
        <taxon>Chromatiales</taxon>
        <taxon>Ectothiorhodospiraceae</taxon>
        <taxon>Ectothiorhodospira</taxon>
    </lineage>
</organism>
<dbReference type="Pfam" id="PF00005">
    <property type="entry name" value="ABC_tran"/>
    <property type="match status" value="1"/>
</dbReference>
<comment type="similarity">
    <text evidence="3 11">Belongs to the ABC transporter superfamily.</text>
</comment>
<dbReference type="InterPro" id="IPR027417">
    <property type="entry name" value="P-loop_NTPase"/>
</dbReference>
<evidence type="ECO:0000256" key="11">
    <source>
        <dbReference type="RuleBase" id="RU365094"/>
    </source>
</evidence>
<dbReference type="GO" id="GO:0016887">
    <property type="term" value="F:ATP hydrolysis activity"/>
    <property type="evidence" value="ECO:0007669"/>
    <property type="project" value="InterPro"/>
</dbReference>
<gene>
    <name evidence="11" type="primary">ftsE</name>
    <name evidence="14" type="ORF">SAMN05421721_11351</name>
</gene>
<dbReference type="Proteomes" id="UP000199556">
    <property type="component" value="Unassembled WGS sequence"/>
</dbReference>
<protein>
    <recommendedName>
        <fullName evidence="4 11">Cell division ATP-binding protein FtsE</fullName>
    </recommendedName>
</protein>
<evidence type="ECO:0000256" key="3">
    <source>
        <dbReference type="ARBA" id="ARBA00005417"/>
    </source>
</evidence>
<evidence type="ECO:0000256" key="5">
    <source>
        <dbReference type="ARBA" id="ARBA00022475"/>
    </source>
</evidence>
<keyword evidence="8 11" id="KW-0067">ATP-binding</keyword>
<accession>A0A1I4S6E9</accession>
<keyword evidence="9 11" id="KW-0472">Membrane</keyword>
<dbReference type="NCBIfam" id="TIGR02673">
    <property type="entry name" value="FtsE"/>
    <property type="match status" value="1"/>
</dbReference>
<evidence type="ECO:0000256" key="4">
    <source>
        <dbReference type="ARBA" id="ARBA00020019"/>
    </source>
</evidence>
<dbReference type="GO" id="GO:0005886">
    <property type="term" value="C:plasma membrane"/>
    <property type="evidence" value="ECO:0007669"/>
    <property type="project" value="UniProtKB-SubCell"/>
</dbReference>
<feature type="domain" description="ABC transporter" evidence="13">
    <location>
        <begin position="23"/>
        <end position="244"/>
    </location>
</feature>
<dbReference type="STRING" id="195064.SAMN05421721_11351"/>
<dbReference type="Gene3D" id="3.40.50.300">
    <property type="entry name" value="P-loop containing nucleotide triphosphate hydrolases"/>
    <property type="match status" value="1"/>
</dbReference>
<dbReference type="SMART" id="SM00382">
    <property type="entry name" value="AAA"/>
    <property type="match status" value="1"/>
</dbReference>
<dbReference type="GO" id="GO:0051301">
    <property type="term" value="P:cell division"/>
    <property type="evidence" value="ECO:0007669"/>
    <property type="project" value="UniProtKB-UniRule"/>
</dbReference>
<evidence type="ECO:0000256" key="9">
    <source>
        <dbReference type="ARBA" id="ARBA00023136"/>
    </source>
</evidence>
<dbReference type="EMBL" id="FOUO01000013">
    <property type="protein sequence ID" value="SFM60062.1"/>
    <property type="molecule type" value="Genomic_DNA"/>
</dbReference>
<name>A0A1I4S6E9_ECTMO</name>
<evidence type="ECO:0000313" key="15">
    <source>
        <dbReference type="Proteomes" id="UP000199556"/>
    </source>
</evidence>
<dbReference type="GO" id="GO:0022857">
    <property type="term" value="F:transmembrane transporter activity"/>
    <property type="evidence" value="ECO:0007669"/>
    <property type="project" value="TreeGrafter"/>
</dbReference>
<evidence type="ECO:0000256" key="6">
    <source>
        <dbReference type="ARBA" id="ARBA00022618"/>
    </source>
</evidence>
<sequence length="245" mass="27125">MRHRAPHRPGCLPDSGRTQRPMIQLRKVTKRYPSGQEALSGVSLRLDAGAMAFLTGHSGAGKSTLLRLIALLERPTRGRLVVNGHELETLPRRRVPHFRRQIGLVFQDHHLLADRSVFDNVALPLAIQAYRQPEIARRVRAALDKVGLLHKERAAPDTLSSGEQQRVGIARAVVHKPAILLADEPTGNLDPELSREIMDLFVQFNQVGTTVLVASHDLDLISRLGKPLVRLHEGRLQRETAGSAA</sequence>
<comment type="subcellular location">
    <subcellularLocation>
        <location evidence="11">Cell inner membrane</location>
        <topology evidence="11">Peripheral membrane protein</topology>
        <orientation evidence="11">Cytoplasmic side</orientation>
    </subcellularLocation>
    <subcellularLocation>
        <location evidence="2">Cell membrane</location>
        <topology evidence="2">Peripheral membrane protein</topology>
    </subcellularLocation>
</comment>
<dbReference type="SUPFAM" id="SSF52540">
    <property type="entry name" value="P-loop containing nucleoside triphosphate hydrolases"/>
    <property type="match status" value="1"/>
</dbReference>
<dbReference type="InterPro" id="IPR015854">
    <property type="entry name" value="ABC_transpr_LolD-like"/>
</dbReference>
<dbReference type="InterPro" id="IPR003593">
    <property type="entry name" value="AAA+_ATPase"/>
</dbReference>
<keyword evidence="10 11" id="KW-0131">Cell cycle</keyword>
<keyword evidence="6 11" id="KW-0132">Cell division</keyword>
<keyword evidence="7 11" id="KW-0547">Nucleotide-binding</keyword>
<dbReference type="FunFam" id="3.40.50.300:FF:000056">
    <property type="entry name" value="Cell division ATP-binding protein FtsE"/>
    <property type="match status" value="1"/>
</dbReference>
<reference evidence="14 15" key="1">
    <citation type="submission" date="2016-10" db="EMBL/GenBank/DDBJ databases">
        <authorList>
            <person name="de Groot N.N."/>
        </authorList>
    </citation>
    <scope>NUCLEOTIDE SEQUENCE [LARGE SCALE GENOMIC DNA]</scope>
    <source>
        <strain evidence="14 15">DSM 4180</strain>
    </source>
</reference>
<dbReference type="InterPro" id="IPR017871">
    <property type="entry name" value="ABC_transporter-like_CS"/>
</dbReference>
<evidence type="ECO:0000256" key="1">
    <source>
        <dbReference type="ARBA" id="ARBA00002579"/>
    </source>
</evidence>
<proteinExistence type="inferred from homology"/>
<dbReference type="PROSITE" id="PS50893">
    <property type="entry name" value="ABC_TRANSPORTER_2"/>
    <property type="match status" value="1"/>
</dbReference>